<dbReference type="KEGG" id="amur:ADH66_05445"/>
<reference evidence="6" key="1">
    <citation type="journal article" date="2017" name="Genome Announc.">
        <title>High-Quality Whole-Genome Sequences of the Oligo-Mouse-Microbiota Bacterial Community.</title>
        <authorList>
            <person name="Garzetti D."/>
            <person name="Brugiroux S."/>
            <person name="Bunk B."/>
            <person name="Pukall R."/>
            <person name="McCoy K.D."/>
            <person name="Macpherson A.J."/>
            <person name="Stecher B."/>
        </authorList>
    </citation>
    <scope>NUCLEOTIDE SEQUENCE</scope>
    <source>
        <strain evidence="6">KB18</strain>
    </source>
</reference>
<evidence type="ECO:0000313" key="9">
    <source>
        <dbReference type="Proteomes" id="UP000596035"/>
    </source>
</evidence>
<gene>
    <name evidence="6" type="ORF">ADH66_05445</name>
    <name evidence="7" type="ORF">I5Q82_15530</name>
</gene>
<dbReference type="PRINTS" id="PR00036">
    <property type="entry name" value="HTHLACI"/>
</dbReference>
<dbReference type="PROSITE" id="PS50932">
    <property type="entry name" value="HTH_LACI_2"/>
    <property type="match status" value="1"/>
</dbReference>
<dbReference type="CDD" id="cd01392">
    <property type="entry name" value="HTH_LacI"/>
    <property type="match status" value="1"/>
</dbReference>
<feature type="domain" description="HTH lacI-type" evidence="5">
    <location>
        <begin position="7"/>
        <end position="60"/>
    </location>
</feature>
<evidence type="ECO:0000256" key="1">
    <source>
        <dbReference type="ARBA" id="ARBA00022491"/>
    </source>
</evidence>
<protein>
    <submittedName>
        <fullName evidence="7">LacI family DNA-binding transcriptional regulator</fullName>
    </submittedName>
    <submittedName>
        <fullName evidence="6">LacI family transcriptional regulator</fullName>
    </submittedName>
</protein>
<dbReference type="EMBL" id="CP065321">
    <property type="protein sequence ID" value="QQR29436.1"/>
    <property type="molecule type" value="Genomic_DNA"/>
</dbReference>
<evidence type="ECO:0000313" key="8">
    <source>
        <dbReference type="Proteomes" id="UP000196710"/>
    </source>
</evidence>
<dbReference type="PROSITE" id="PS00356">
    <property type="entry name" value="HTH_LACI_1"/>
    <property type="match status" value="1"/>
</dbReference>
<accession>A0A1Z2XNX7</accession>
<dbReference type="AlphaFoldDB" id="A0A1Z2XNX7"/>
<dbReference type="GO" id="GO:0000976">
    <property type="term" value="F:transcription cis-regulatory region binding"/>
    <property type="evidence" value="ECO:0007669"/>
    <property type="project" value="TreeGrafter"/>
</dbReference>
<organism evidence="7 9">
    <name type="scientific">Acutalibacter muris</name>
    <dbReference type="NCBI Taxonomy" id="1796620"/>
    <lineage>
        <taxon>Bacteria</taxon>
        <taxon>Bacillati</taxon>
        <taxon>Bacillota</taxon>
        <taxon>Clostridia</taxon>
        <taxon>Eubacteriales</taxon>
        <taxon>Acutalibacteraceae</taxon>
        <taxon>Acutalibacter</taxon>
    </lineage>
</organism>
<evidence type="ECO:0000256" key="3">
    <source>
        <dbReference type="ARBA" id="ARBA00023125"/>
    </source>
</evidence>
<dbReference type="InterPro" id="IPR046335">
    <property type="entry name" value="LacI/GalR-like_sensor"/>
</dbReference>
<dbReference type="InterPro" id="IPR010982">
    <property type="entry name" value="Lambda_DNA-bd_dom_sf"/>
</dbReference>
<sequence length="336" mass="37692">MAKKNAPTIKDVARAAGVSVGTVSKVINGIAVRKESQRKVQEAIEALHYEVNTYARGLKISKSGLVALIVPNTMNPFYATFADHIEAALYEHSLKLILCCSDEIPEKELEYLNSAKQNKVDGIIALTYSDIGSHITDGTPIVVFDRFFENRSIPRVGSDNFTGACMAVEKLLELGCRHPVYIRFHSKFPGEADKRRDGYLYACQRHNLEPDYLDMVDDGTWREALGEFLERHKRPDGSLTFDGVFAHTDFHGYHFMKMLTENGYRVPEDVQLIGFDGIERFGTPGDYVISTMCQPVRQLAQKCVEIILLEDRSTVPSLTLLPVTYCYGGTTREPGR</sequence>
<dbReference type="SUPFAM" id="SSF47413">
    <property type="entry name" value="lambda repressor-like DNA-binding domains"/>
    <property type="match status" value="1"/>
</dbReference>
<dbReference type="SMART" id="SM00354">
    <property type="entry name" value="HTH_LACI"/>
    <property type="match status" value="1"/>
</dbReference>
<dbReference type="PANTHER" id="PTHR30146:SF95">
    <property type="entry name" value="RIBOSE OPERON REPRESSOR"/>
    <property type="match status" value="1"/>
</dbReference>
<keyword evidence="8" id="KW-1185">Reference proteome</keyword>
<evidence type="ECO:0000256" key="4">
    <source>
        <dbReference type="ARBA" id="ARBA00023163"/>
    </source>
</evidence>
<keyword evidence="1" id="KW-0678">Repressor</keyword>
<dbReference type="Proteomes" id="UP000596035">
    <property type="component" value="Chromosome"/>
</dbReference>
<evidence type="ECO:0000259" key="5">
    <source>
        <dbReference type="PROSITE" id="PS50932"/>
    </source>
</evidence>
<proteinExistence type="predicted"/>
<evidence type="ECO:0000256" key="2">
    <source>
        <dbReference type="ARBA" id="ARBA00023015"/>
    </source>
</evidence>
<dbReference type="EMBL" id="CP021422">
    <property type="protein sequence ID" value="ASB40149.1"/>
    <property type="molecule type" value="Genomic_DNA"/>
</dbReference>
<keyword evidence="4" id="KW-0804">Transcription</keyword>
<dbReference type="PANTHER" id="PTHR30146">
    <property type="entry name" value="LACI-RELATED TRANSCRIPTIONAL REPRESSOR"/>
    <property type="match status" value="1"/>
</dbReference>
<dbReference type="Pfam" id="PF00356">
    <property type="entry name" value="LacI"/>
    <property type="match status" value="1"/>
</dbReference>
<dbReference type="Gene3D" id="1.10.260.40">
    <property type="entry name" value="lambda repressor-like DNA-binding domains"/>
    <property type="match status" value="1"/>
</dbReference>
<dbReference type="InterPro" id="IPR028082">
    <property type="entry name" value="Peripla_BP_I"/>
</dbReference>
<keyword evidence="3 7" id="KW-0238">DNA-binding</keyword>
<reference evidence="8" key="2">
    <citation type="submission" date="2017-05" db="EMBL/GenBank/DDBJ databases">
        <title>Improved OligoMM genomes.</title>
        <authorList>
            <person name="Garzetti D."/>
        </authorList>
    </citation>
    <scope>NUCLEOTIDE SEQUENCE [LARGE SCALE GENOMIC DNA]</scope>
    <source>
        <strain evidence="8">KB18</strain>
    </source>
</reference>
<dbReference type="RefSeq" id="WP_066534695.1">
    <property type="nucleotide sequence ID" value="NZ_CAJTCQ010000007.1"/>
</dbReference>
<dbReference type="InterPro" id="IPR000843">
    <property type="entry name" value="HTH_LacI"/>
</dbReference>
<keyword evidence="2" id="KW-0805">Transcription regulation</keyword>
<dbReference type="Pfam" id="PF13377">
    <property type="entry name" value="Peripla_BP_3"/>
    <property type="match status" value="1"/>
</dbReference>
<dbReference type="GO" id="GO:0003700">
    <property type="term" value="F:DNA-binding transcription factor activity"/>
    <property type="evidence" value="ECO:0007669"/>
    <property type="project" value="TreeGrafter"/>
</dbReference>
<dbReference type="Proteomes" id="UP000196710">
    <property type="component" value="Chromosome"/>
</dbReference>
<dbReference type="Gene3D" id="3.40.50.2300">
    <property type="match status" value="2"/>
</dbReference>
<reference evidence="7 9" key="3">
    <citation type="submission" date="2020-11" db="EMBL/GenBank/DDBJ databases">
        <title>Closed and high quality bacterial genomes of the OMM12 community.</title>
        <authorList>
            <person name="Marbouty M."/>
            <person name="Lamy-Besnier Q."/>
            <person name="Debarbieux L."/>
            <person name="Koszul R."/>
        </authorList>
    </citation>
    <scope>NUCLEOTIDE SEQUENCE [LARGE SCALE GENOMIC DNA]</scope>
    <source>
        <strain evidence="7 9">KB18</strain>
    </source>
</reference>
<dbReference type="SUPFAM" id="SSF53822">
    <property type="entry name" value="Periplasmic binding protein-like I"/>
    <property type="match status" value="1"/>
</dbReference>
<evidence type="ECO:0000313" key="7">
    <source>
        <dbReference type="EMBL" id="QQR29436.1"/>
    </source>
</evidence>
<evidence type="ECO:0000313" key="6">
    <source>
        <dbReference type="EMBL" id="ASB40149.1"/>
    </source>
</evidence>
<dbReference type="CDD" id="cd06291">
    <property type="entry name" value="PBP1_Qymf-like"/>
    <property type="match status" value="1"/>
</dbReference>
<name>A0A1Z2XNX7_9FIRM</name>